<name>A0A6J5FQA0_9BURK</name>
<dbReference type="InterPro" id="IPR036737">
    <property type="entry name" value="OmpA-like_sf"/>
</dbReference>
<reference evidence="2 3" key="1">
    <citation type="submission" date="2020-04" db="EMBL/GenBank/DDBJ databases">
        <authorList>
            <person name="De Canck E."/>
        </authorList>
    </citation>
    <scope>NUCLEOTIDE SEQUENCE [LARGE SCALE GENOMIC DNA]</scope>
    <source>
        <strain evidence="2 3">LMG 28688</strain>
    </source>
</reference>
<feature type="signal peptide" evidence="1">
    <location>
        <begin position="1"/>
        <end position="28"/>
    </location>
</feature>
<evidence type="ECO:0008006" key="4">
    <source>
        <dbReference type="Google" id="ProtNLM"/>
    </source>
</evidence>
<feature type="chain" id="PRO_5026795674" description="OmpA-like domain-containing protein" evidence="1">
    <location>
        <begin position="29"/>
        <end position="161"/>
    </location>
</feature>
<keyword evidence="3" id="KW-1185">Reference proteome</keyword>
<gene>
    <name evidence="2" type="ORF">LMG28688_01513</name>
</gene>
<evidence type="ECO:0000256" key="1">
    <source>
        <dbReference type="SAM" id="SignalP"/>
    </source>
</evidence>
<accession>A0A6J5FQA0</accession>
<dbReference type="EMBL" id="CADIKL010000006">
    <property type="protein sequence ID" value="CAB3782816.1"/>
    <property type="molecule type" value="Genomic_DNA"/>
</dbReference>
<dbReference type="AlphaFoldDB" id="A0A6J5FQA0"/>
<evidence type="ECO:0000313" key="3">
    <source>
        <dbReference type="Proteomes" id="UP000494119"/>
    </source>
</evidence>
<dbReference type="SUPFAM" id="SSF103088">
    <property type="entry name" value="OmpA-like"/>
    <property type="match status" value="1"/>
</dbReference>
<proteinExistence type="predicted"/>
<keyword evidence="1" id="KW-0732">Signal</keyword>
<evidence type="ECO:0000313" key="2">
    <source>
        <dbReference type="EMBL" id="CAB3782816.1"/>
    </source>
</evidence>
<protein>
    <recommendedName>
        <fullName evidence="4">OmpA-like domain-containing protein</fullName>
    </recommendedName>
</protein>
<sequence>MPKMNIVASIGRYLPALFFAASVGSANACTVSEDMTSSLPLNSTEIPNSDRIRIADMMLAAKQWPNVEIRGIVYAGGYVKERNPKALASGRAAALKSYLVQLGVKETNIWIDTRIIKKPDVDDKGNATLDQISVSLVPICEGGCEHLCNDPRVTPNSKAIK</sequence>
<dbReference type="Proteomes" id="UP000494119">
    <property type="component" value="Unassembled WGS sequence"/>
</dbReference>
<dbReference type="RefSeq" id="WP_175194450.1">
    <property type="nucleotide sequence ID" value="NZ_CADIKL010000006.1"/>
</dbReference>
<organism evidence="2 3">
    <name type="scientific">Paraburkholderia caffeinitolerans</name>
    <dbReference type="NCBI Taxonomy" id="1723730"/>
    <lineage>
        <taxon>Bacteria</taxon>
        <taxon>Pseudomonadati</taxon>
        <taxon>Pseudomonadota</taxon>
        <taxon>Betaproteobacteria</taxon>
        <taxon>Burkholderiales</taxon>
        <taxon>Burkholderiaceae</taxon>
        <taxon>Paraburkholderia</taxon>
    </lineage>
</organism>